<evidence type="ECO:0000256" key="3">
    <source>
        <dbReference type="ARBA" id="ARBA00022679"/>
    </source>
</evidence>
<dbReference type="Gene3D" id="3.40.250.10">
    <property type="entry name" value="Rhodanese-like domain"/>
    <property type="match status" value="2"/>
</dbReference>
<dbReference type="NCBIfam" id="NF008557">
    <property type="entry name" value="PRK11493.1"/>
    <property type="match status" value="1"/>
</dbReference>
<protein>
    <recommendedName>
        <fullName evidence="7">3-mercaptopyruvate sulfurtransferase</fullName>
        <ecNumber evidence="6">2.8.1.2</ecNumber>
    </recommendedName>
    <alternativeName>
        <fullName evidence="8">Rhodanese-like protein</fullName>
    </alternativeName>
</protein>
<keyword evidence="4" id="KW-0677">Repeat</keyword>
<evidence type="ECO:0000313" key="11">
    <source>
        <dbReference type="EMBL" id="EEQ95759.1"/>
    </source>
</evidence>
<dbReference type="EMBL" id="ACQA01000001">
    <property type="protein sequence ID" value="EEQ95759.1"/>
    <property type="molecule type" value="Genomic_DNA"/>
</dbReference>
<evidence type="ECO:0000256" key="9">
    <source>
        <dbReference type="SAM" id="MobiDB-lite"/>
    </source>
</evidence>
<dbReference type="Pfam" id="PF00581">
    <property type="entry name" value="Rhodanese"/>
    <property type="match status" value="2"/>
</dbReference>
<dbReference type="SMART" id="SM00450">
    <property type="entry name" value="RHOD"/>
    <property type="match status" value="2"/>
</dbReference>
<dbReference type="EC" id="2.8.1.2" evidence="6"/>
<keyword evidence="11" id="KW-0670">Pyruvate</keyword>
<dbReference type="GO" id="GO:0005737">
    <property type="term" value="C:cytoplasm"/>
    <property type="evidence" value="ECO:0007669"/>
    <property type="project" value="UniProtKB-SubCell"/>
</dbReference>
<dbReference type="FunFam" id="3.40.250.10:FF:000015">
    <property type="entry name" value="Sulfurtransferase"/>
    <property type="match status" value="1"/>
</dbReference>
<evidence type="ECO:0000256" key="6">
    <source>
        <dbReference type="ARBA" id="ARBA00066832"/>
    </source>
</evidence>
<dbReference type="CDD" id="cd01449">
    <property type="entry name" value="TST_Repeat_2"/>
    <property type="match status" value="1"/>
</dbReference>
<dbReference type="PANTHER" id="PTHR11364">
    <property type="entry name" value="THIOSULFATE SULFERTANSFERASE"/>
    <property type="match status" value="1"/>
</dbReference>
<dbReference type="InterPro" id="IPR001307">
    <property type="entry name" value="Thiosulphate_STrfase_CS"/>
</dbReference>
<evidence type="ECO:0000256" key="7">
    <source>
        <dbReference type="ARBA" id="ARBA00070833"/>
    </source>
</evidence>
<dbReference type="FunFam" id="3.40.250.10:FF:000001">
    <property type="entry name" value="Sulfurtransferase"/>
    <property type="match status" value="1"/>
</dbReference>
<comment type="caution">
    <text evidence="11">The sequence shown here is derived from an EMBL/GenBank/DDBJ whole genome shotgun (WGS) entry which is preliminary data.</text>
</comment>
<feature type="region of interest" description="Disordered" evidence="9">
    <location>
        <begin position="188"/>
        <end position="208"/>
    </location>
</feature>
<dbReference type="GO" id="GO:0016784">
    <property type="term" value="F:3-mercaptopyruvate sulfurtransferase activity"/>
    <property type="evidence" value="ECO:0007669"/>
    <property type="project" value="UniProtKB-EC"/>
</dbReference>
<dbReference type="HOGENOM" id="CLU_031618_3_0_5"/>
<dbReference type="Proteomes" id="UP000004386">
    <property type="component" value="Unassembled WGS sequence"/>
</dbReference>
<name>C4WIV8_9HYPH</name>
<accession>C4WIV8</accession>
<feature type="region of interest" description="Disordered" evidence="9">
    <location>
        <begin position="266"/>
        <end position="287"/>
    </location>
</feature>
<feature type="domain" description="Rhodanese" evidence="10">
    <location>
        <begin position="169"/>
        <end position="282"/>
    </location>
</feature>
<evidence type="ECO:0000259" key="10">
    <source>
        <dbReference type="PROSITE" id="PS50206"/>
    </source>
</evidence>
<dbReference type="PANTHER" id="PTHR11364:SF27">
    <property type="entry name" value="SULFURTRANSFERASE"/>
    <property type="match status" value="1"/>
</dbReference>
<dbReference type="AlphaFoldDB" id="C4WIV8"/>
<dbReference type="GO" id="GO:0004792">
    <property type="term" value="F:thiosulfate-cyanide sulfurtransferase activity"/>
    <property type="evidence" value="ECO:0007669"/>
    <property type="project" value="InterPro"/>
</dbReference>
<sequence>MIVMADKSAFVVSRDWLKERLGKPGIAIVDASWYLPAAGRNGQEEYNAAHIPGAVFFDQDKIADKESGLPHTLPSAELFAQHVGAMGITADETVVVYDGPGMFSAPRVWWMFRIMGVKNVFVLDGGFDGWKKAGYPVTDEATKIASTLFTPSFNKDAVVDFAEMRDIVDERRSQVADARAAGRFTGRDAEPRAGMRSGHMPGARNVPVGTLSEQGELKDLDSLRRIFDEAGIDLSRPVVTSCGSGVTAAVITLALTSLGHTENRLYDGSWSEWGSRQDTPVVTGEAE</sequence>
<organism evidence="11 12">
    <name type="scientific">Brucella intermedia LMG 3301</name>
    <dbReference type="NCBI Taxonomy" id="641118"/>
    <lineage>
        <taxon>Bacteria</taxon>
        <taxon>Pseudomonadati</taxon>
        <taxon>Pseudomonadota</taxon>
        <taxon>Alphaproteobacteria</taxon>
        <taxon>Hyphomicrobiales</taxon>
        <taxon>Brucellaceae</taxon>
        <taxon>Brucella/Ochrobactrum group</taxon>
        <taxon>Brucella</taxon>
    </lineage>
</organism>
<evidence type="ECO:0000313" key="12">
    <source>
        <dbReference type="Proteomes" id="UP000004386"/>
    </source>
</evidence>
<proteinExistence type="predicted"/>
<keyword evidence="2" id="KW-0963">Cytoplasm</keyword>
<evidence type="ECO:0000256" key="4">
    <source>
        <dbReference type="ARBA" id="ARBA00022737"/>
    </source>
</evidence>
<reference evidence="11 12" key="1">
    <citation type="submission" date="2009-05" db="EMBL/GenBank/DDBJ databases">
        <authorList>
            <person name="Setubal J.C."/>
            <person name="Boyle S."/>
            <person name="Crasta O.R."/>
            <person name="Gillespie J.J."/>
            <person name="Kenyon R.W."/>
            <person name="Lu J."/>
            <person name="Mane S."/>
            <person name="Nagrani S."/>
            <person name="Shallom J.M."/>
            <person name="Shallom S."/>
            <person name="Shukla M."/>
            <person name="Snyder E.E."/>
            <person name="Sobral B.W."/>
            <person name="Wattam A.R."/>
            <person name="Will R."/>
            <person name="Williams K."/>
            <person name="Yoo H."/>
            <person name="Munk C."/>
            <person name="Tapia R."/>
            <person name="Green L."/>
            <person name="Rogers Y."/>
            <person name="Detter J.C."/>
            <person name="Bruce D."/>
            <person name="Brettin T.S."/>
            <person name="Tsolis R."/>
        </authorList>
    </citation>
    <scope>NUCLEOTIDE SEQUENCE [LARGE SCALE GENOMIC DNA]</scope>
    <source>
        <strain evidence="11 12">LMG 3301</strain>
    </source>
</reference>
<feature type="domain" description="Rhodanese" evidence="10">
    <location>
        <begin position="22"/>
        <end position="139"/>
    </location>
</feature>
<gene>
    <name evidence="11" type="ORF">OINT_1001152</name>
</gene>
<dbReference type="InterPro" id="IPR045078">
    <property type="entry name" value="TST/MPST-like"/>
</dbReference>
<dbReference type="InterPro" id="IPR036873">
    <property type="entry name" value="Rhodanese-like_dom_sf"/>
</dbReference>
<comment type="catalytic activity">
    <reaction evidence="5">
        <text>2-oxo-3-sulfanylpropanoate + [thioredoxin]-dithiol = [thioredoxin]-disulfide + hydrogen sulfide + pyruvate + H(+)</text>
        <dbReference type="Rhea" id="RHEA:21740"/>
        <dbReference type="Rhea" id="RHEA-COMP:10698"/>
        <dbReference type="Rhea" id="RHEA-COMP:10700"/>
        <dbReference type="ChEBI" id="CHEBI:15361"/>
        <dbReference type="ChEBI" id="CHEBI:15378"/>
        <dbReference type="ChEBI" id="CHEBI:29919"/>
        <dbReference type="ChEBI" id="CHEBI:29950"/>
        <dbReference type="ChEBI" id="CHEBI:50058"/>
        <dbReference type="ChEBI" id="CHEBI:57678"/>
        <dbReference type="EC" id="2.8.1.2"/>
    </reaction>
    <physiologicalReaction direction="left-to-right" evidence="5">
        <dbReference type="Rhea" id="RHEA:21741"/>
    </physiologicalReaction>
</comment>
<dbReference type="PROSITE" id="PS50206">
    <property type="entry name" value="RHODANESE_3"/>
    <property type="match status" value="2"/>
</dbReference>
<dbReference type="SUPFAM" id="SSF52821">
    <property type="entry name" value="Rhodanese/Cell cycle control phosphatase"/>
    <property type="match status" value="2"/>
</dbReference>
<evidence type="ECO:0000256" key="2">
    <source>
        <dbReference type="ARBA" id="ARBA00022490"/>
    </source>
</evidence>
<evidence type="ECO:0000256" key="5">
    <source>
        <dbReference type="ARBA" id="ARBA00051793"/>
    </source>
</evidence>
<evidence type="ECO:0000256" key="1">
    <source>
        <dbReference type="ARBA" id="ARBA00004496"/>
    </source>
</evidence>
<dbReference type="InterPro" id="IPR001763">
    <property type="entry name" value="Rhodanese-like_dom"/>
</dbReference>
<evidence type="ECO:0000256" key="8">
    <source>
        <dbReference type="ARBA" id="ARBA00078354"/>
    </source>
</evidence>
<dbReference type="CDD" id="cd01448">
    <property type="entry name" value="TST_Repeat_1"/>
    <property type="match status" value="1"/>
</dbReference>
<comment type="subcellular location">
    <subcellularLocation>
        <location evidence="1">Cytoplasm</location>
    </subcellularLocation>
</comment>
<dbReference type="PROSITE" id="PS00380">
    <property type="entry name" value="RHODANESE_1"/>
    <property type="match status" value="1"/>
</dbReference>
<keyword evidence="3 11" id="KW-0808">Transferase</keyword>